<dbReference type="PANTHER" id="PTHR42789:SF1">
    <property type="entry name" value="D-ISOMER SPECIFIC 2-HYDROXYACID DEHYDROGENASE FAMILY PROTEIN (AFU_ORTHOLOGUE AFUA_6G10090)"/>
    <property type="match status" value="1"/>
</dbReference>
<evidence type="ECO:0000256" key="2">
    <source>
        <dbReference type="ARBA" id="ARBA00023002"/>
    </source>
</evidence>
<dbReference type="InterPro" id="IPR006140">
    <property type="entry name" value="D-isomer_DH_NAD-bd"/>
</dbReference>
<proteinExistence type="inferred from homology"/>
<evidence type="ECO:0000256" key="3">
    <source>
        <dbReference type="ARBA" id="ARBA00023027"/>
    </source>
</evidence>
<dbReference type="SUPFAM" id="SSF51735">
    <property type="entry name" value="NAD(P)-binding Rossmann-fold domains"/>
    <property type="match status" value="1"/>
</dbReference>
<evidence type="ECO:0000313" key="5">
    <source>
        <dbReference type="EMBL" id="KAI1610026.1"/>
    </source>
</evidence>
<dbReference type="Gene3D" id="3.40.50.720">
    <property type="entry name" value="NAD(P)-binding Rossmann-like Domain"/>
    <property type="match status" value="2"/>
</dbReference>
<keyword evidence="6" id="KW-1185">Reference proteome</keyword>
<evidence type="ECO:0000256" key="1">
    <source>
        <dbReference type="ARBA" id="ARBA00005854"/>
    </source>
</evidence>
<dbReference type="InterPro" id="IPR029753">
    <property type="entry name" value="D-isomer_DH_CS"/>
</dbReference>
<dbReference type="SUPFAM" id="SSF52283">
    <property type="entry name" value="Formate/glycerate dehydrogenase catalytic domain-like"/>
    <property type="match status" value="1"/>
</dbReference>
<name>A0AAN6IAC3_9EURO</name>
<dbReference type="Pfam" id="PF02826">
    <property type="entry name" value="2-Hacid_dh_C"/>
    <property type="match status" value="1"/>
</dbReference>
<keyword evidence="2" id="KW-0560">Oxidoreductase</keyword>
<evidence type="ECO:0000313" key="6">
    <source>
        <dbReference type="Proteomes" id="UP001203852"/>
    </source>
</evidence>
<dbReference type="CDD" id="cd12169">
    <property type="entry name" value="PGDH_like_1"/>
    <property type="match status" value="1"/>
</dbReference>
<organism evidence="5 6">
    <name type="scientific">Exophiala viscosa</name>
    <dbReference type="NCBI Taxonomy" id="2486360"/>
    <lineage>
        <taxon>Eukaryota</taxon>
        <taxon>Fungi</taxon>
        <taxon>Dikarya</taxon>
        <taxon>Ascomycota</taxon>
        <taxon>Pezizomycotina</taxon>
        <taxon>Eurotiomycetes</taxon>
        <taxon>Chaetothyriomycetidae</taxon>
        <taxon>Chaetothyriales</taxon>
        <taxon>Herpotrichiellaceae</taxon>
        <taxon>Exophiala</taxon>
    </lineage>
</organism>
<keyword evidence="3" id="KW-0520">NAD</keyword>
<accession>A0AAN6IAC3</accession>
<evidence type="ECO:0000259" key="4">
    <source>
        <dbReference type="Pfam" id="PF02826"/>
    </source>
</evidence>
<dbReference type="EMBL" id="MU404359">
    <property type="protein sequence ID" value="KAI1610026.1"/>
    <property type="molecule type" value="Genomic_DNA"/>
</dbReference>
<dbReference type="GO" id="GO:0016491">
    <property type="term" value="F:oxidoreductase activity"/>
    <property type="evidence" value="ECO:0007669"/>
    <property type="project" value="UniProtKB-KW"/>
</dbReference>
<dbReference type="GO" id="GO:0051287">
    <property type="term" value="F:NAD binding"/>
    <property type="evidence" value="ECO:0007669"/>
    <property type="project" value="InterPro"/>
</dbReference>
<comment type="similarity">
    <text evidence="1">Belongs to the D-isomer specific 2-hydroxyacid dehydrogenase family.</text>
</comment>
<protein>
    <submittedName>
        <fullName evidence="5">D-isomer specific 2-hydroxyacid dehydrogenase</fullName>
    </submittedName>
</protein>
<feature type="domain" description="D-isomer specific 2-hydroxyacid dehydrogenase NAD-binding" evidence="4">
    <location>
        <begin position="236"/>
        <end position="427"/>
    </location>
</feature>
<reference evidence="5" key="1">
    <citation type="journal article" date="2022" name="bioRxiv">
        <title>Deciphering the potential niche of two novel black yeast fungi from a biological soil crust based on their genomes, phenotypes, and melanin regulation.</title>
        <authorList>
            <consortium name="DOE Joint Genome Institute"/>
            <person name="Carr E.C."/>
            <person name="Barton Q."/>
            <person name="Grambo S."/>
            <person name="Sullivan M."/>
            <person name="Renfro C.M."/>
            <person name="Kuo A."/>
            <person name="Pangilinan J."/>
            <person name="Lipzen A."/>
            <person name="Keymanesh K."/>
            <person name="Savage E."/>
            <person name="Barry K."/>
            <person name="Grigoriev I.V."/>
            <person name="Riekhof W.R."/>
            <person name="Harris S.S."/>
        </authorList>
    </citation>
    <scope>NUCLEOTIDE SEQUENCE</scope>
    <source>
        <strain evidence="5">JF 03-4F</strain>
    </source>
</reference>
<dbReference type="Proteomes" id="UP001203852">
    <property type="component" value="Unassembled WGS sequence"/>
</dbReference>
<dbReference type="PROSITE" id="PS00671">
    <property type="entry name" value="D_2_HYDROXYACID_DH_3"/>
    <property type="match status" value="1"/>
</dbReference>
<dbReference type="InterPro" id="IPR036291">
    <property type="entry name" value="NAD(P)-bd_dom_sf"/>
</dbReference>
<sequence length="459" mass="49780">MMPVSADALKCARHRSSAENGRTTSYIIALNAFVPILPQLQSEYLGTFTRSLDIQTLDGTLLTSIDFVRSMKSLTQKATQRLSFTASALLMPSTLSSPAPPVSHTRTTTTMSSQQHKIAILDDYAGIAESYFSHLSSQLEIQSFPDTLNTRIPSEHQALIERLTPFTMISTMRERTILPASVLSALPNLKLLLTTGMKNASIDTATLKSKNVMYLGTGPKPNAVKGYDATNEMTWSLILGLSKTLVEGDTSIRQGGWQPGLALPLAGRTLGLLGLGKLGTQAAVTGILGFGMKVLAWSSSLTQEKADEAAKARGLPAGSFKVASSKHELFSQADVLSVHYVLSDRSRGIVGAEELEAMKSSAILVNTSRGPLIDEASLVDALEHNKIRAAGLDVYDTEPLPKDSPWRRDGYWGVKGRSKVLVSPHMGYVEEETMHSWYEQQAESVRGWLAGEEVKKVIS</sequence>
<dbReference type="PANTHER" id="PTHR42789">
    <property type="entry name" value="D-ISOMER SPECIFIC 2-HYDROXYACID DEHYDROGENASE FAMILY PROTEIN (AFU_ORTHOLOGUE AFUA_6G10090)"/>
    <property type="match status" value="1"/>
</dbReference>
<comment type="caution">
    <text evidence="5">The sequence shown here is derived from an EMBL/GenBank/DDBJ whole genome shotgun (WGS) entry which is preliminary data.</text>
</comment>
<dbReference type="AlphaFoldDB" id="A0AAN6IAC3"/>
<gene>
    <name evidence="5" type="ORF">EDD36DRAFT_445371</name>
</gene>
<dbReference type="InterPro" id="IPR050857">
    <property type="entry name" value="D-2-hydroxyacid_DH"/>
</dbReference>